<dbReference type="SUPFAM" id="SSF55961">
    <property type="entry name" value="Bet v1-like"/>
    <property type="match status" value="1"/>
</dbReference>
<proteinExistence type="inferred from homology"/>
<dbReference type="AlphaFoldDB" id="A0A0N8KQL4"/>
<name>A0A0N8KQL4_9EURY</name>
<dbReference type="EMBL" id="LKCM01000232">
    <property type="protein sequence ID" value="KPQ42466.1"/>
    <property type="molecule type" value="Genomic_DNA"/>
</dbReference>
<reference evidence="3 4" key="1">
    <citation type="submission" date="2015-09" db="EMBL/GenBank/DDBJ databases">
        <title>A metagenomics-based metabolic model of nitrate-dependent anaerobic oxidation of methane by Methanoperedens-like archaea.</title>
        <authorList>
            <person name="Arshad A."/>
            <person name="Speth D.R."/>
            <person name="De Graaf R.M."/>
            <person name="Op Den Camp H.J."/>
            <person name="Jetten M.S."/>
            <person name="Welte C.U."/>
        </authorList>
    </citation>
    <scope>NUCLEOTIDE SEQUENCE [LARGE SCALE GENOMIC DNA]</scope>
</reference>
<dbReference type="Proteomes" id="UP000050360">
    <property type="component" value="Unassembled WGS sequence"/>
</dbReference>
<evidence type="ECO:0000313" key="3">
    <source>
        <dbReference type="EMBL" id="KPQ42466.1"/>
    </source>
</evidence>
<dbReference type="PANTHER" id="PTHR36929">
    <property type="entry name" value="ATTACHMENT SUBUNIT, PUTATIVE-RELATED"/>
    <property type="match status" value="1"/>
</dbReference>
<organism evidence="3 4">
    <name type="scientific">Candidatus Methanoperedens nitratireducens</name>
    <dbReference type="NCBI Taxonomy" id="1392998"/>
    <lineage>
        <taxon>Archaea</taxon>
        <taxon>Methanobacteriati</taxon>
        <taxon>Methanobacteriota</taxon>
        <taxon>Stenosarchaea group</taxon>
        <taxon>Methanomicrobia</taxon>
        <taxon>Methanosarcinales</taxon>
        <taxon>ANME-2 cluster</taxon>
        <taxon>Candidatus Methanoperedentaceae</taxon>
        <taxon>Candidatus Methanoperedens</taxon>
    </lineage>
</organism>
<dbReference type="Gene3D" id="3.30.530.20">
    <property type="match status" value="1"/>
</dbReference>
<comment type="caution">
    <text evidence="3">The sequence shown here is derived from an EMBL/GenBank/DDBJ whole genome shotgun (WGS) entry which is preliminary data.</text>
</comment>
<dbReference type="Pfam" id="PF08327">
    <property type="entry name" value="AHSA1"/>
    <property type="match status" value="1"/>
</dbReference>
<feature type="domain" description="Activator of Hsp90 ATPase homologue 1/2-like C-terminal" evidence="2">
    <location>
        <begin position="24"/>
        <end position="166"/>
    </location>
</feature>
<gene>
    <name evidence="3" type="ORF">MPEBLZ_02976</name>
</gene>
<accession>A0A0N8KQL4</accession>
<sequence length="167" mass="19272">MAENKTRRNVAKHTEELVITRIFDAPRELVWKAWKDPELMKRWWGPKNFTAPVIKIDFRIGGKYLYCMRSPEGQDFWSTGVYREIVEPERIVCTDSFADEKGTKVSPSHYGISGDWPTEFLVTVTFEEHEGKTKMTLRHAGIPPGQMSDMAEAGWNESFDKLAESLK</sequence>
<evidence type="ECO:0000313" key="4">
    <source>
        <dbReference type="Proteomes" id="UP000050360"/>
    </source>
</evidence>
<dbReference type="InterPro" id="IPR023393">
    <property type="entry name" value="START-like_dom_sf"/>
</dbReference>
<dbReference type="InterPro" id="IPR013538">
    <property type="entry name" value="ASHA1/2-like_C"/>
</dbReference>
<dbReference type="PANTHER" id="PTHR36929:SF5">
    <property type="entry name" value="BLR6751 PROTEIN"/>
    <property type="match status" value="1"/>
</dbReference>
<evidence type="ECO:0000259" key="2">
    <source>
        <dbReference type="Pfam" id="PF08327"/>
    </source>
</evidence>
<dbReference type="PATRIC" id="fig|1719120.3.peg.3233"/>
<comment type="similarity">
    <text evidence="1">Belongs to the AHA1 family.</text>
</comment>
<evidence type="ECO:0000256" key="1">
    <source>
        <dbReference type="ARBA" id="ARBA00006817"/>
    </source>
</evidence>
<protein>
    <recommendedName>
        <fullName evidence="2">Activator of Hsp90 ATPase homologue 1/2-like C-terminal domain-containing protein</fullName>
    </recommendedName>
</protein>